<evidence type="ECO:0000259" key="1">
    <source>
        <dbReference type="Pfam" id="PF11706"/>
    </source>
</evidence>
<dbReference type="RefSeq" id="WP_134191788.1">
    <property type="nucleotide sequence ID" value="NZ_JBHLUW010000046.1"/>
</dbReference>
<sequence>MASPLASVRAQDSVLEFLNTVVPHNGHSADLFQRDEDVVAWLERAGLLDLVIVRENGCFHGLAVEARQFRENLRRLFFQRKSGALVDIDLLNPVLIVGGYQMELVESEDGKLQAVYRFPAATPAQVLTPLAIAAAELLTRGDFMLVRQCEWPGCPLWFCDRTKSHRRRWCNMSLCGNRQKAARFRTRPHADEVTEP</sequence>
<dbReference type="PANTHER" id="PTHR35525">
    <property type="entry name" value="BLL6575 PROTEIN"/>
    <property type="match status" value="1"/>
</dbReference>
<dbReference type="Pfam" id="PF07336">
    <property type="entry name" value="ABATE"/>
    <property type="match status" value="1"/>
</dbReference>
<protein>
    <submittedName>
        <fullName evidence="2">Putative RNA-binding Zn ribbon-like protein</fullName>
    </submittedName>
</protein>
<name>A0A4R8LUJ0_9BURK</name>
<dbReference type="OrthoDB" id="9808437at2"/>
<dbReference type="SUPFAM" id="SSF160904">
    <property type="entry name" value="Jann2411-like"/>
    <property type="match status" value="1"/>
</dbReference>
<comment type="caution">
    <text evidence="2">The sequence shown here is derived from an EMBL/GenBank/DDBJ whole genome shotgun (WGS) entry which is preliminary data.</text>
</comment>
<keyword evidence="3" id="KW-1185">Reference proteome</keyword>
<dbReference type="Proteomes" id="UP000295509">
    <property type="component" value="Unassembled WGS sequence"/>
</dbReference>
<reference evidence="2 3" key="1">
    <citation type="submission" date="2019-03" db="EMBL/GenBank/DDBJ databases">
        <title>Genomic Encyclopedia of Type Strains, Phase III (KMG-III): the genomes of soil and plant-associated and newly described type strains.</title>
        <authorList>
            <person name="Whitman W."/>
        </authorList>
    </citation>
    <scope>NUCLEOTIDE SEQUENCE [LARGE SCALE GENOMIC DNA]</scope>
    <source>
        <strain evidence="2 3">LMG 29544</strain>
    </source>
</reference>
<dbReference type="InterPro" id="IPR023286">
    <property type="entry name" value="ABATE_dom_sf"/>
</dbReference>
<evidence type="ECO:0000313" key="2">
    <source>
        <dbReference type="EMBL" id="TDY51439.1"/>
    </source>
</evidence>
<feature type="domain" description="Zinc finger CGNR" evidence="1">
    <location>
        <begin position="146"/>
        <end position="187"/>
    </location>
</feature>
<dbReference type="Gene3D" id="1.10.3300.10">
    <property type="entry name" value="Jann2411-like domain"/>
    <property type="match status" value="1"/>
</dbReference>
<proteinExistence type="predicted"/>
<dbReference type="Pfam" id="PF11706">
    <property type="entry name" value="zf-CGNR"/>
    <property type="match status" value="1"/>
</dbReference>
<gene>
    <name evidence="2" type="ORF">BX592_1077</name>
</gene>
<accession>A0A4R8LUJ0</accession>
<organism evidence="2 3">
    <name type="scientific">Paraburkholderia rhizosphaerae</name>
    <dbReference type="NCBI Taxonomy" id="480658"/>
    <lineage>
        <taxon>Bacteria</taxon>
        <taxon>Pseudomonadati</taxon>
        <taxon>Pseudomonadota</taxon>
        <taxon>Betaproteobacteria</taxon>
        <taxon>Burkholderiales</taxon>
        <taxon>Burkholderiaceae</taxon>
        <taxon>Paraburkholderia</taxon>
    </lineage>
</organism>
<dbReference type="PANTHER" id="PTHR35525:SF3">
    <property type="entry name" value="BLL6575 PROTEIN"/>
    <property type="match status" value="1"/>
</dbReference>
<dbReference type="EMBL" id="SORE01000007">
    <property type="protein sequence ID" value="TDY51439.1"/>
    <property type="molecule type" value="Genomic_DNA"/>
</dbReference>
<dbReference type="InterPro" id="IPR010852">
    <property type="entry name" value="ABATE"/>
</dbReference>
<dbReference type="AlphaFoldDB" id="A0A4R8LUJ0"/>
<evidence type="ECO:0000313" key="3">
    <source>
        <dbReference type="Proteomes" id="UP000295509"/>
    </source>
</evidence>
<dbReference type="InterPro" id="IPR021005">
    <property type="entry name" value="Znf_CGNR"/>
</dbReference>